<evidence type="ECO:0000256" key="3">
    <source>
        <dbReference type="ARBA" id="ARBA00023163"/>
    </source>
</evidence>
<keyword evidence="2" id="KW-0238">DNA-binding</keyword>
<dbReference type="PANTHER" id="PTHR43280">
    <property type="entry name" value="ARAC-FAMILY TRANSCRIPTIONAL REGULATOR"/>
    <property type="match status" value="1"/>
</dbReference>
<feature type="domain" description="HTH araC/xylS-type" evidence="4">
    <location>
        <begin position="82"/>
        <end position="161"/>
    </location>
</feature>
<evidence type="ECO:0000313" key="6">
    <source>
        <dbReference type="Proteomes" id="UP001597131"/>
    </source>
</evidence>
<evidence type="ECO:0000256" key="1">
    <source>
        <dbReference type="ARBA" id="ARBA00023015"/>
    </source>
</evidence>
<proteinExistence type="predicted"/>
<keyword evidence="3" id="KW-0804">Transcription</keyword>
<accession>A0ABW3NLJ3</accession>
<dbReference type="InterPro" id="IPR009057">
    <property type="entry name" value="Homeodomain-like_sf"/>
</dbReference>
<evidence type="ECO:0000256" key="2">
    <source>
        <dbReference type="ARBA" id="ARBA00023125"/>
    </source>
</evidence>
<dbReference type="EMBL" id="JBHTLI010000001">
    <property type="protein sequence ID" value="MFD1094132.1"/>
    <property type="molecule type" value="Genomic_DNA"/>
</dbReference>
<sequence length="172" mass="19536">MSVKAILERMDVPYKSVSLGKVEAERQLSYPEIESFNEDLKKVGFELVQEKTDKIAGQIKAIIIEEIYKEDTTGNENLSAILSSRLHYDYSHLSGIFTKVEGQSIQSFQNKIRTERAKELLEYDELSISEIADKLGYSNAAYLSTSFKKTTGLTPSQYKTQRNKGRNPLNDL</sequence>
<dbReference type="PRINTS" id="PR00032">
    <property type="entry name" value="HTHARAC"/>
</dbReference>
<keyword evidence="6" id="KW-1185">Reference proteome</keyword>
<gene>
    <name evidence="5" type="ORF">ACFQ3Q_00080</name>
</gene>
<keyword evidence="1" id="KW-0805">Transcription regulation</keyword>
<dbReference type="InterPro" id="IPR020449">
    <property type="entry name" value="Tscrpt_reg_AraC-type_HTH"/>
</dbReference>
<dbReference type="PROSITE" id="PS01124">
    <property type="entry name" value="HTH_ARAC_FAMILY_2"/>
    <property type="match status" value="1"/>
</dbReference>
<reference evidence="6" key="1">
    <citation type="journal article" date="2019" name="Int. J. Syst. Evol. Microbiol.">
        <title>The Global Catalogue of Microorganisms (GCM) 10K type strain sequencing project: providing services to taxonomists for standard genome sequencing and annotation.</title>
        <authorList>
            <consortium name="The Broad Institute Genomics Platform"/>
            <consortium name="The Broad Institute Genome Sequencing Center for Infectious Disease"/>
            <person name="Wu L."/>
            <person name="Ma J."/>
        </authorList>
    </citation>
    <scope>NUCLEOTIDE SEQUENCE [LARGE SCALE GENOMIC DNA]</scope>
    <source>
        <strain evidence="6">CCUG 64793</strain>
    </source>
</reference>
<protein>
    <submittedName>
        <fullName evidence="5">Helix-turn-helix domain-containing protein</fullName>
    </submittedName>
</protein>
<dbReference type="SMART" id="SM00342">
    <property type="entry name" value="HTH_ARAC"/>
    <property type="match status" value="1"/>
</dbReference>
<dbReference type="RefSeq" id="WP_380741715.1">
    <property type="nucleotide sequence ID" value="NZ_JBHTLI010000001.1"/>
</dbReference>
<dbReference type="Gene3D" id="1.10.10.60">
    <property type="entry name" value="Homeodomain-like"/>
    <property type="match status" value="2"/>
</dbReference>
<dbReference type="InterPro" id="IPR018060">
    <property type="entry name" value="HTH_AraC"/>
</dbReference>
<dbReference type="PANTHER" id="PTHR43280:SF28">
    <property type="entry name" value="HTH-TYPE TRANSCRIPTIONAL ACTIVATOR RHAS"/>
    <property type="match status" value="1"/>
</dbReference>
<organism evidence="5 6">
    <name type="scientific">Salegentibacter chungangensis</name>
    <dbReference type="NCBI Taxonomy" id="1335724"/>
    <lineage>
        <taxon>Bacteria</taxon>
        <taxon>Pseudomonadati</taxon>
        <taxon>Bacteroidota</taxon>
        <taxon>Flavobacteriia</taxon>
        <taxon>Flavobacteriales</taxon>
        <taxon>Flavobacteriaceae</taxon>
        <taxon>Salegentibacter</taxon>
    </lineage>
</organism>
<dbReference type="Proteomes" id="UP001597131">
    <property type="component" value="Unassembled WGS sequence"/>
</dbReference>
<evidence type="ECO:0000313" key="5">
    <source>
        <dbReference type="EMBL" id="MFD1094132.1"/>
    </source>
</evidence>
<evidence type="ECO:0000259" key="4">
    <source>
        <dbReference type="PROSITE" id="PS01124"/>
    </source>
</evidence>
<comment type="caution">
    <text evidence="5">The sequence shown here is derived from an EMBL/GenBank/DDBJ whole genome shotgun (WGS) entry which is preliminary data.</text>
</comment>
<name>A0ABW3NLJ3_9FLAO</name>
<dbReference type="SUPFAM" id="SSF46689">
    <property type="entry name" value="Homeodomain-like"/>
    <property type="match status" value="1"/>
</dbReference>
<dbReference type="Pfam" id="PF12833">
    <property type="entry name" value="HTH_18"/>
    <property type="match status" value="1"/>
</dbReference>